<dbReference type="GO" id="GO:0005886">
    <property type="term" value="C:plasma membrane"/>
    <property type="evidence" value="ECO:0007669"/>
    <property type="project" value="UniProtKB-SubCell"/>
</dbReference>
<evidence type="ECO:0000313" key="14">
    <source>
        <dbReference type="EMBL" id="OGB73826.1"/>
    </source>
</evidence>
<protein>
    <recommendedName>
        <fullName evidence="3 10">Cell division protein FtsX</fullName>
    </recommendedName>
</protein>
<comment type="caution">
    <text evidence="14">The sequence shown here is derived from an EMBL/GenBank/DDBJ whole genome shotgun (WGS) entry which is preliminary data.</text>
</comment>
<keyword evidence="8 10" id="KW-0472">Membrane</keyword>
<evidence type="ECO:0000256" key="2">
    <source>
        <dbReference type="ARBA" id="ARBA00007379"/>
    </source>
</evidence>
<dbReference type="GO" id="GO:0051301">
    <property type="term" value="P:cell division"/>
    <property type="evidence" value="ECO:0007669"/>
    <property type="project" value="UniProtKB-KW"/>
</dbReference>
<comment type="similarity">
    <text evidence="2 10">Belongs to the ABC-4 integral membrane protein family. FtsX subfamily.</text>
</comment>
<evidence type="ECO:0000256" key="6">
    <source>
        <dbReference type="ARBA" id="ARBA00022692"/>
    </source>
</evidence>
<feature type="transmembrane region" description="Helical" evidence="11">
    <location>
        <begin position="179"/>
        <end position="202"/>
    </location>
</feature>
<feature type="domain" description="FtsX extracellular" evidence="13">
    <location>
        <begin position="59"/>
        <end position="147"/>
    </location>
</feature>
<reference evidence="14 15" key="1">
    <citation type="journal article" date="2016" name="Nat. Commun.">
        <title>Thousands of microbial genomes shed light on interconnected biogeochemical processes in an aquifer system.</title>
        <authorList>
            <person name="Anantharaman K."/>
            <person name="Brown C.T."/>
            <person name="Hug L.A."/>
            <person name="Sharon I."/>
            <person name="Castelle C.J."/>
            <person name="Probst A.J."/>
            <person name="Thomas B.C."/>
            <person name="Singh A."/>
            <person name="Wilkins M.J."/>
            <person name="Karaoz U."/>
            <person name="Brodie E.L."/>
            <person name="Williams K.H."/>
            <person name="Hubbard S.S."/>
            <person name="Banfield J.F."/>
        </authorList>
    </citation>
    <scope>NUCLEOTIDE SEQUENCE [LARGE SCALE GENOMIC DNA]</scope>
</reference>
<keyword evidence="9 10" id="KW-0131">Cell cycle</keyword>
<dbReference type="InterPro" id="IPR004513">
    <property type="entry name" value="FtsX"/>
</dbReference>
<evidence type="ECO:0000256" key="5">
    <source>
        <dbReference type="ARBA" id="ARBA00022618"/>
    </source>
</evidence>
<feature type="transmembrane region" description="Helical" evidence="11">
    <location>
        <begin position="223"/>
        <end position="248"/>
    </location>
</feature>
<evidence type="ECO:0000256" key="8">
    <source>
        <dbReference type="ARBA" id="ARBA00023136"/>
    </source>
</evidence>
<organism evidence="14 15">
    <name type="scientific">candidate division Kazan bacterium RIFCSPLOWO2_01_FULL_45_19</name>
    <dbReference type="NCBI Taxonomy" id="1798538"/>
    <lineage>
        <taxon>Bacteria</taxon>
        <taxon>Bacteria division Kazan-3B-28</taxon>
    </lineage>
</organism>
<keyword evidence="6 11" id="KW-0812">Transmembrane</keyword>
<dbReference type="Proteomes" id="UP000178085">
    <property type="component" value="Unassembled WGS sequence"/>
</dbReference>
<feature type="transmembrane region" description="Helical" evidence="11">
    <location>
        <begin position="268"/>
        <end position="296"/>
    </location>
</feature>
<keyword evidence="4 10" id="KW-1003">Cell membrane</keyword>
<dbReference type="Gene3D" id="3.30.70.3040">
    <property type="match status" value="1"/>
</dbReference>
<evidence type="ECO:0000256" key="10">
    <source>
        <dbReference type="PIRNR" id="PIRNR003097"/>
    </source>
</evidence>
<dbReference type="InterPro" id="IPR040690">
    <property type="entry name" value="FtsX_ECD"/>
</dbReference>
<name>A0A1F4NR36_UNCK3</name>
<gene>
    <name evidence="14" type="ORF">A3K51_03335</name>
</gene>
<evidence type="ECO:0000256" key="7">
    <source>
        <dbReference type="ARBA" id="ARBA00022989"/>
    </source>
</evidence>
<evidence type="ECO:0000259" key="12">
    <source>
        <dbReference type="Pfam" id="PF02687"/>
    </source>
</evidence>
<dbReference type="AlphaFoldDB" id="A0A1F4NR36"/>
<dbReference type="EMBL" id="METD01000001">
    <property type="protein sequence ID" value="OGB73826.1"/>
    <property type="molecule type" value="Genomic_DNA"/>
</dbReference>
<feature type="transmembrane region" description="Helical" evidence="11">
    <location>
        <begin position="21"/>
        <end position="47"/>
    </location>
</feature>
<proteinExistence type="inferred from homology"/>
<dbReference type="PANTHER" id="PTHR47755:SF1">
    <property type="entry name" value="CELL DIVISION PROTEIN FTSX"/>
    <property type="match status" value="1"/>
</dbReference>
<evidence type="ECO:0000256" key="4">
    <source>
        <dbReference type="ARBA" id="ARBA00022475"/>
    </source>
</evidence>
<comment type="subcellular location">
    <subcellularLocation>
        <location evidence="1">Cell membrane</location>
        <topology evidence="1">Multi-pass membrane protein</topology>
    </subcellularLocation>
</comment>
<evidence type="ECO:0000259" key="13">
    <source>
        <dbReference type="Pfam" id="PF18075"/>
    </source>
</evidence>
<keyword evidence="7 11" id="KW-1133">Transmembrane helix</keyword>
<evidence type="ECO:0000256" key="1">
    <source>
        <dbReference type="ARBA" id="ARBA00004651"/>
    </source>
</evidence>
<evidence type="ECO:0000313" key="15">
    <source>
        <dbReference type="Proteomes" id="UP000178085"/>
    </source>
</evidence>
<evidence type="ECO:0000256" key="3">
    <source>
        <dbReference type="ARBA" id="ARBA00021907"/>
    </source>
</evidence>
<dbReference type="PANTHER" id="PTHR47755">
    <property type="entry name" value="CELL DIVISION PROTEIN FTSX"/>
    <property type="match status" value="1"/>
</dbReference>
<dbReference type="InterPro" id="IPR003838">
    <property type="entry name" value="ABC3_permease_C"/>
</dbReference>
<sequence>MLIYLNRILRSAMSGFKRNGWLSLVAVFIMTQALLLISIFASLNLVIGASIQAVNERIDVAIFFKETVNQSEAITLKSQVEQIDGVKQVIYVSSQDALAKFLADHRNRDSILGVVSKDENFLPASLEVKVTDPYLIEGIVGQITKGEGGELISQTSLEDNQKLIEQLRNFGGFVQRSSLLLALALIIIALLIIFNTIRITIFTRREEIEIMKLVGATDWYIRWPFIIEGMLYGIIATALSLVLLYIGYLTLAKPMVANYLISTTDSPVFTVGFFAFLAILQLVVGLVVGGVSSYWATRKHLHV</sequence>
<keyword evidence="5 10" id="KW-0132">Cell division</keyword>
<feature type="domain" description="ABC3 transporter permease C-terminal" evidence="12">
    <location>
        <begin position="180"/>
        <end position="289"/>
    </location>
</feature>
<accession>A0A1F4NR36</accession>
<dbReference type="PIRSF" id="PIRSF003097">
    <property type="entry name" value="FtsX"/>
    <property type="match status" value="1"/>
</dbReference>
<evidence type="ECO:0000256" key="9">
    <source>
        <dbReference type="ARBA" id="ARBA00023306"/>
    </source>
</evidence>
<dbReference type="Pfam" id="PF02687">
    <property type="entry name" value="FtsX"/>
    <property type="match status" value="1"/>
</dbReference>
<evidence type="ECO:0000256" key="11">
    <source>
        <dbReference type="SAM" id="Phobius"/>
    </source>
</evidence>
<dbReference type="Pfam" id="PF18075">
    <property type="entry name" value="FtsX_ECD"/>
    <property type="match status" value="1"/>
</dbReference>